<evidence type="ECO:0000259" key="2">
    <source>
        <dbReference type="Pfam" id="PF04366"/>
    </source>
</evidence>
<proteinExistence type="predicted"/>
<dbReference type="RefSeq" id="XP_025381626.1">
    <property type="nucleotide sequence ID" value="XM_025520856.1"/>
</dbReference>
<keyword evidence="4" id="KW-1185">Reference proteome</keyword>
<dbReference type="GeneID" id="37042772"/>
<dbReference type="Proteomes" id="UP000245768">
    <property type="component" value="Unassembled WGS sequence"/>
</dbReference>
<reference evidence="3 4" key="1">
    <citation type="journal article" date="2018" name="Mol. Biol. Evol.">
        <title>Broad Genomic Sampling Reveals a Smut Pathogenic Ancestry of the Fungal Clade Ustilaginomycotina.</title>
        <authorList>
            <person name="Kijpornyongpan T."/>
            <person name="Mondo S.J."/>
            <person name="Barry K."/>
            <person name="Sandor L."/>
            <person name="Lee J."/>
            <person name="Lipzen A."/>
            <person name="Pangilinan J."/>
            <person name="LaButti K."/>
            <person name="Hainaut M."/>
            <person name="Henrissat B."/>
            <person name="Grigoriev I.V."/>
            <person name="Spatafora J.W."/>
            <person name="Aime M.C."/>
        </authorList>
    </citation>
    <scope>NUCLEOTIDE SEQUENCE [LARGE SCALE GENOMIC DNA]</scope>
    <source>
        <strain evidence="3 4">MCA 4198</strain>
    </source>
</reference>
<sequence length="743" mass="80063">MSTESDKKNQEGRWSRWGRSGFEKSIKVSDWVSGYANAVSAKVGGERFWPMSNDMPLEIEKCERILRAFTVEGIPQKEEKEEEVSDGKGNIVKKKRKVLKKIPPSAIKKAKGICIFSSMRSGIAPFGGGGGAGLVLARLPDGSWSAPSAISPNNMSAGLLLGIDFIDAILLINTDKALDTFKTHKFTIGAETAITAGPVGAGTSAEAGIERSPIFSYVRTRGMYAGVELMGQVFFDRFDENERFYYWPGIKAGDILTGKVRIPPAAFSLHRALLDAESGKAQGGKLERTVYDVVKMPESMVIKALQDKPKSNRRFVAGTPGETPPTPDATPSTSKMPLGEGDEGEGTLSSAGQEPAFTFTSNGAEEDEDEIVHDGEKLRLPPTPQELEALERAGIPDEEDARLEQEDRAKVYSMPPPPIHPIVQRYWRVRPDLAKKRRTAQLEMDGPYGAEVREAQYVPLPPSPTLEVVGEEGEEGEFNVIASLEKQANEQVEQEQTELKQRDDLEDGKRARDSLKLAGERDDLESGTILEGVDEEEADRMMDSVAGRTTASEGQHDSRGKADSPIEPTAVGNENSIETASEAQENDASEHKIALIDNTTDEESETVMIDGQEPVVIVPAASEGPVEKTVDGPADTQPEEEKERADLEPGAEKASSDGASPPPLADVDEERVEEVKAEAASAAMSASVSADTIMTNGSSTGDEAAADETLKATGGKTESILPPPKRPPPRSRNRPAKGAAKGK</sequence>
<dbReference type="InterPro" id="IPR051702">
    <property type="entry name" value="SH3_domain_YSC84-like"/>
</dbReference>
<feature type="compositionally biased region" description="Polar residues" evidence="1">
    <location>
        <begin position="692"/>
        <end position="701"/>
    </location>
</feature>
<feature type="domain" description="Ysc84 actin-binding" evidence="2">
    <location>
        <begin position="154"/>
        <end position="273"/>
    </location>
</feature>
<feature type="compositionally biased region" description="Basic residues" evidence="1">
    <location>
        <begin position="727"/>
        <end position="743"/>
    </location>
</feature>
<evidence type="ECO:0000313" key="3">
    <source>
        <dbReference type="EMBL" id="PWN94428.1"/>
    </source>
</evidence>
<evidence type="ECO:0000256" key="1">
    <source>
        <dbReference type="SAM" id="MobiDB-lite"/>
    </source>
</evidence>
<feature type="region of interest" description="Disordered" evidence="1">
    <location>
        <begin position="485"/>
        <end position="743"/>
    </location>
</feature>
<feature type="compositionally biased region" description="Basic and acidic residues" evidence="1">
    <location>
        <begin position="497"/>
        <end position="521"/>
    </location>
</feature>
<feature type="compositionally biased region" description="Polar residues" evidence="1">
    <location>
        <begin position="572"/>
        <end position="583"/>
    </location>
</feature>
<feature type="compositionally biased region" description="Polar residues" evidence="1">
    <location>
        <begin position="347"/>
        <end position="363"/>
    </location>
</feature>
<dbReference type="AlphaFoldDB" id="A0A316Z0H0"/>
<organism evidence="3 4">
    <name type="scientific">Acaromyces ingoldii</name>
    <dbReference type="NCBI Taxonomy" id="215250"/>
    <lineage>
        <taxon>Eukaryota</taxon>
        <taxon>Fungi</taxon>
        <taxon>Dikarya</taxon>
        <taxon>Basidiomycota</taxon>
        <taxon>Ustilaginomycotina</taxon>
        <taxon>Exobasidiomycetes</taxon>
        <taxon>Exobasidiales</taxon>
        <taxon>Cryptobasidiaceae</taxon>
        <taxon>Acaromyces</taxon>
    </lineage>
</organism>
<protein>
    <submittedName>
        <fullName evidence="3">DUF500-domain-containing protein</fullName>
    </submittedName>
</protein>
<name>A0A316Z0H0_9BASI</name>
<feature type="compositionally biased region" description="Basic and acidic residues" evidence="1">
    <location>
        <begin position="554"/>
        <end position="564"/>
    </location>
</feature>
<evidence type="ECO:0000313" key="4">
    <source>
        <dbReference type="Proteomes" id="UP000245768"/>
    </source>
</evidence>
<dbReference type="GO" id="GO:0035091">
    <property type="term" value="F:phosphatidylinositol binding"/>
    <property type="evidence" value="ECO:0007669"/>
    <property type="project" value="TreeGrafter"/>
</dbReference>
<dbReference type="EMBL" id="KZ819634">
    <property type="protein sequence ID" value="PWN94428.1"/>
    <property type="molecule type" value="Genomic_DNA"/>
</dbReference>
<feature type="compositionally biased region" description="Basic and acidic residues" evidence="1">
    <location>
        <begin position="639"/>
        <end position="655"/>
    </location>
</feature>
<gene>
    <name evidence="3" type="ORF">FA10DRAFT_264956</name>
</gene>
<dbReference type="InParanoid" id="A0A316Z0H0"/>
<dbReference type="InterPro" id="IPR007461">
    <property type="entry name" value="Ysc84_actin-binding"/>
</dbReference>
<dbReference type="CDD" id="cd11524">
    <property type="entry name" value="SYLF"/>
    <property type="match status" value="1"/>
</dbReference>
<accession>A0A316Z0H0</accession>
<feature type="compositionally biased region" description="Low complexity" evidence="1">
    <location>
        <begin position="678"/>
        <end position="691"/>
    </location>
</feature>
<dbReference type="OrthoDB" id="10255128at2759"/>
<dbReference type="STRING" id="215250.A0A316Z0H0"/>
<feature type="region of interest" description="Disordered" evidence="1">
    <location>
        <begin position="307"/>
        <end position="381"/>
    </location>
</feature>
<dbReference type="Pfam" id="PF04366">
    <property type="entry name" value="Ysc84"/>
    <property type="match status" value="1"/>
</dbReference>
<dbReference type="PANTHER" id="PTHR15629">
    <property type="entry name" value="SH3YL1 PROTEIN"/>
    <property type="match status" value="1"/>
</dbReference>
<dbReference type="PANTHER" id="PTHR15629:SF40">
    <property type="entry name" value="YSC84 ACTIN-BINDING DOMAIN-CONTAINING PROTEIN"/>
    <property type="match status" value="1"/>
</dbReference>